<evidence type="ECO:0000313" key="1">
    <source>
        <dbReference type="EMBL" id="TQD80257.1"/>
    </source>
</evidence>
<gene>
    <name evidence="1" type="ORF">C1H46_034155</name>
</gene>
<accession>A0A540L195</accession>
<protein>
    <submittedName>
        <fullName evidence="1">Uncharacterized protein</fullName>
    </submittedName>
</protein>
<dbReference type="AlphaFoldDB" id="A0A540L195"/>
<evidence type="ECO:0000313" key="2">
    <source>
        <dbReference type="Proteomes" id="UP000315295"/>
    </source>
</evidence>
<sequence length="72" mass="8386">MMQKKDEYLANLFQLHPDEPIKELKLDPDVSLRLLMEQVGQRKGRDGVGAPKRIIALVLHCRIPVLIINFWH</sequence>
<comment type="caution">
    <text evidence="1">The sequence shown here is derived from an EMBL/GenBank/DDBJ whole genome shotgun (WGS) entry which is preliminary data.</text>
</comment>
<keyword evidence="2" id="KW-1185">Reference proteome</keyword>
<dbReference type="EMBL" id="VIEB01000816">
    <property type="protein sequence ID" value="TQD80257.1"/>
    <property type="molecule type" value="Genomic_DNA"/>
</dbReference>
<organism evidence="1 2">
    <name type="scientific">Malus baccata</name>
    <name type="common">Siberian crab apple</name>
    <name type="synonym">Pyrus baccata</name>
    <dbReference type="NCBI Taxonomy" id="106549"/>
    <lineage>
        <taxon>Eukaryota</taxon>
        <taxon>Viridiplantae</taxon>
        <taxon>Streptophyta</taxon>
        <taxon>Embryophyta</taxon>
        <taxon>Tracheophyta</taxon>
        <taxon>Spermatophyta</taxon>
        <taxon>Magnoliopsida</taxon>
        <taxon>eudicotyledons</taxon>
        <taxon>Gunneridae</taxon>
        <taxon>Pentapetalae</taxon>
        <taxon>rosids</taxon>
        <taxon>fabids</taxon>
        <taxon>Rosales</taxon>
        <taxon>Rosaceae</taxon>
        <taxon>Amygdaloideae</taxon>
        <taxon>Maleae</taxon>
        <taxon>Malus</taxon>
    </lineage>
</organism>
<proteinExistence type="predicted"/>
<name>A0A540L195_MALBA</name>
<dbReference type="Proteomes" id="UP000315295">
    <property type="component" value="Unassembled WGS sequence"/>
</dbReference>
<reference evidence="1 2" key="1">
    <citation type="journal article" date="2019" name="G3 (Bethesda)">
        <title>Sequencing of a Wild Apple (Malus baccata) Genome Unravels the Differences Between Cultivated and Wild Apple Species Regarding Disease Resistance and Cold Tolerance.</title>
        <authorList>
            <person name="Chen X."/>
        </authorList>
    </citation>
    <scope>NUCLEOTIDE SEQUENCE [LARGE SCALE GENOMIC DNA]</scope>
    <source>
        <strain evidence="2">cv. Shandingzi</strain>
        <tissue evidence="1">Leaves</tissue>
    </source>
</reference>